<sequence>MARWWHSGHREWLRVEHWTNATQQAQVVAHNIAHPEQPREYRPVEYVWSDQYGVKLQLTGRFSNIETFDVIGGLDWVAPRPRAAIVGADIDGNLVACATVNWPLRAMGPAAAVR</sequence>
<dbReference type="Gene3D" id="3.30.390.30">
    <property type="match status" value="1"/>
</dbReference>
<name>A0A5N5VBL7_MYCPH</name>
<dbReference type="GeneID" id="74301418"/>
<gene>
    <name evidence="1" type="ORF">MPHL21000_03560</name>
</gene>
<dbReference type="EMBL" id="ANBP01000002">
    <property type="protein sequence ID" value="KAB7759353.1"/>
    <property type="molecule type" value="Genomic_DNA"/>
</dbReference>
<accession>A0A5N5VBL7</accession>
<dbReference type="AlphaFoldDB" id="A0A5N5VBL7"/>
<reference evidence="1 2" key="1">
    <citation type="submission" date="2012-10" db="EMBL/GenBank/DDBJ databases">
        <title>The draft sequence of the Mycobacterium pheli genome.</title>
        <authorList>
            <person name="Pettersson B.M.F."/>
            <person name="Das S."/>
            <person name="Dasgupta S."/>
            <person name="Bhattacharya A."/>
            <person name="Kirsebom L.A."/>
        </authorList>
    </citation>
    <scope>NUCLEOTIDE SEQUENCE [LARGE SCALE GENOMIC DNA]</scope>
    <source>
        <strain evidence="1 2">CCUG 21000</strain>
    </source>
</reference>
<dbReference type="InterPro" id="IPR016156">
    <property type="entry name" value="FAD/NAD-linked_Rdtase_dimer_sf"/>
</dbReference>
<protein>
    <submittedName>
        <fullName evidence="1">Uncharacterized protein</fullName>
    </submittedName>
</protein>
<dbReference type="InterPro" id="IPR036188">
    <property type="entry name" value="FAD/NAD-bd_sf"/>
</dbReference>
<keyword evidence="2" id="KW-1185">Reference proteome</keyword>
<proteinExistence type="predicted"/>
<comment type="caution">
    <text evidence="1">The sequence shown here is derived from an EMBL/GenBank/DDBJ whole genome shotgun (WGS) entry which is preliminary data.</text>
</comment>
<organism evidence="1 2">
    <name type="scientific">Mycolicibacterium phlei DSM 43239 = CCUG 21000</name>
    <dbReference type="NCBI Taxonomy" id="1226750"/>
    <lineage>
        <taxon>Bacteria</taxon>
        <taxon>Bacillati</taxon>
        <taxon>Actinomycetota</taxon>
        <taxon>Actinomycetes</taxon>
        <taxon>Mycobacteriales</taxon>
        <taxon>Mycobacteriaceae</taxon>
        <taxon>Mycolicibacterium</taxon>
    </lineage>
</organism>
<dbReference type="Proteomes" id="UP000325690">
    <property type="component" value="Unassembled WGS sequence"/>
</dbReference>
<dbReference type="Gene3D" id="3.50.50.60">
    <property type="entry name" value="FAD/NAD(P)-binding domain"/>
    <property type="match status" value="1"/>
</dbReference>
<evidence type="ECO:0000313" key="2">
    <source>
        <dbReference type="Proteomes" id="UP000325690"/>
    </source>
</evidence>
<dbReference type="RefSeq" id="WP_061483006.1">
    <property type="nucleotide sequence ID" value="NZ_ANBO01000042.1"/>
</dbReference>
<dbReference type="SUPFAM" id="SSF55424">
    <property type="entry name" value="FAD/NAD-linked reductases, dimerisation (C-terminal) domain"/>
    <property type="match status" value="1"/>
</dbReference>
<evidence type="ECO:0000313" key="1">
    <source>
        <dbReference type="EMBL" id="KAB7759353.1"/>
    </source>
</evidence>